<reference evidence="1" key="1">
    <citation type="journal article" date="2022" name="bioRxiv">
        <title>Sequencing and chromosome-scale assembly of the giantPleurodeles waltlgenome.</title>
        <authorList>
            <person name="Brown T."/>
            <person name="Elewa A."/>
            <person name="Iarovenko S."/>
            <person name="Subramanian E."/>
            <person name="Araus A.J."/>
            <person name="Petzold A."/>
            <person name="Susuki M."/>
            <person name="Suzuki K.-i.T."/>
            <person name="Hayashi T."/>
            <person name="Toyoda A."/>
            <person name="Oliveira C."/>
            <person name="Osipova E."/>
            <person name="Leigh N.D."/>
            <person name="Simon A."/>
            <person name="Yun M.H."/>
        </authorList>
    </citation>
    <scope>NUCLEOTIDE SEQUENCE</scope>
    <source>
        <strain evidence="1">20211129_DDA</strain>
        <tissue evidence="1">Liver</tissue>
    </source>
</reference>
<accession>A0AAV7KLG3</accession>
<comment type="caution">
    <text evidence="1">The sequence shown here is derived from an EMBL/GenBank/DDBJ whole genome shotgun (WGS) entry which is preliminary data.</text>
</comment>
<dbReference type="EMBL" id="JANPWB010000016">
    <property type="protein sequence ID" value="KAJ1079826.1"/>
    <property type="molecule type" value="Genomic_DNA"/>
</dbReference>
<evidence type="ECO:0000313" key="2">
    <source>
        <dbReference type="Proteomes" id="UP001066276"/>
    </source>
</evidence>
<gene>
    <name evidence="1" type="ORF">NDU88_000059</name>
</gene>
<protein>
    <submittedName>
        <fullName evidence="1">Uncharacterized protein</fullName>
    </submittedName>
</protein>
<sequence length="80" mass="9201">MPQVRVMCIDLDGTYRYATNATWVESGGTLHVRWMCKDLYESLEVHRRLGFTQLESYLLETPDYGMQANSASKKKLLLGI</sequence>
<organism evidence="1 2">
    <name type="scientific">Pleurodeles waltl</name>
    <name type="common">Iberian ribbed newt</name>
    <dbReference type="NCBI Taxonomy" id="8319"/>
    <lineage>
        <taxon>Eukaryota</taxon>
        <taxon>Metazoa</taxon>
        <taxon>Chordata</taxon>
        <taxon>Craniata</taxon>
        <taxon>Vertebrata</taxon>
        <taxon>Euteleostomi</taxon>
        <taxon>Amphibia</taxon>
        <taxon>Batrachia</taxon>
        <taxon>Caudata</taxon>
        <taxon>Salamandroidea</taxon>
        <taxon>Salamandridae</taxon>
        <taxon>Pleurodelinae</taxon>
        <taxon>Pleurodeles</taxon>
    </lineage>
</organism>
<evidence type="ECO:0000313" key="1">
    <source>
        <dbReference type="EMBL" id="KAJ1079826.1"/>
    </source>
</evidence>
<dbReference type="Proteomes" id="UP001066276">
    <property type="component" value="Chromosome 12"/>
</dbReference>
<proteinExistence type="predicted"/>
<name>A0AAV7KLG3_PLEWA</name>
<keyword evidence="2" id="KW-1185">Reference proteome</keyword>
<dbReference type="AlphaFoldDB" id="A0AAV7KLG3"/>